<protein>
    <submittedName>
        <fullName evidence="2">Uncharacterized protein</fullName>
    </submittedName>
</protein>
<comment type="caution">
    <text evidence="2">The sequence shown here is derived from an EMBL/GenBank/DDBJ whole genome shotgun (WGS) entry which is preliminary data.</text>
</comment>
<feature type="region of interest" description="Disordered" evidence="1">
    <location>
        <begin position="70"/>
        <end position="90"/>
    </location>
</feature>
<keyword evidence="3" id="KW-1185">Reference proteome</keyword>
<proteinExistence type="predicted"/>
<accession>A0A9Q0E9Q6</accession>
<gene>
    <name evidence="2" type="ORF">NHX12_030559</name>
</gene>
<dbReference type="Proteomes" id="UP001148018">
    <property type="component" value="Unassembled WGS sequence"/>
</dbReference>
<dbReference type="EMBL" id="JANIIK010000046">
    <property type="protein sequence ID" value="KAJ3602811.1"/>
    <property type="molecule type" value="Genomic_DNA"/>
</dbReference>
<sequence length="90" mass="9329">MPRGLSNARYSTATFISDRDSLNTASGASGASGHCVQLKEDDLTIAVLDGPSRGDKACCEPPVLVCSSKQPALQSQARGEDLEVTSSQSS</sequence>
<evidence type="ECO:0000313" key="3">
    <source>
        <dbReference type="Proteomes" id="UP001148018"/>
    </source>
</evidence>
<reference evidence="2" key="1">
    <citation type="submission" date="2022-07" db="EMBL/GenBank/DDBJ databases">
        <title>Chromosome-level genome of Muraenolepis orangiensis.</title>
        <authorList>
            <person name="Kim J."/>
        </authorList>
    </citation>
    <scope>NUCLEOTIDE SEQUENCE</scope>
    <source>
        <strain evidence="2">KU_S4_2022</strain>
        <tissue evidence="2">Muscle</tissue>
    </source>
</reference>
<evidence type="ECO:0000256" key="1">
    <source>
        <dbReference type="SAM" id="MobiDB-lite"/>
    </source>
</evidence>
<organism evidence="2 3">
    <name type="scientific">Muraenolepis orangiensis</name>
    <name type="common">Patagonian moray cod</name>
    <dbReference type="NCBI Taxonomy" id="630683"/>
    <lineage>
        <taxon>Eukaryota</taxon>
        <taxon>Metazoa</taxon>
        <taxon>Chordata</taxon>
        <taxon>Craniata</taxon>
        <taxon>Vertebrata</taxon>
        <taxon>Euteleostomi</taxon>
        <taxon>Actinopterygii</taxon>
        <taxon>Neopterygii</taxon>
        <taxon>Teleostei</taxon>
        <taxon>Neoteleostei</taxon>
        <taxon>Acanthomorphata</taxon>
        <taxon>Zeiogadaria</taxon>
        <taxon>Gadariae</taxon>
        <taxon>Gadiformes</taxon>
        <taxon>Muraenolepidoidei</taxon>
        <taxon>Muraenolepididae</taxon>
        <taxon>Muraenolepis</taxon>
    </lineage>
</organism>
<name>A0A9Q0E9Q6_9TELE</name>
<dbReference type="AlphaFoldDB" id="A0A9Q0E9Q6"/>
<evidence type="ECO:0000313" key="2">
    <source>
        <dbReference type="EMBL" id="KAJ3602811.1"/>
    </source>
</evidence>